<dbReference type="EMBL" id="BHZD01000001">
    <property type="protein sequence ID" value="GCD41887.1"/>
    <property type="molecule type" value="Genomic_DNA"/>
</dbReference>
<evidence type="ECO:0000313" key="3">
    <source>
        <dbReference type="Proteomes" id="UP000286746"/>
    </source>
</evidence>
<organism evidence="2 3">
    <name type="scientific">Streptomyces paromomycinus</name>
    <name type="common">Streptomyces rimosus subsp. paromomycinus</name>
    <dbReference type="NCBI Taxonomy" id="92743"/>
    <lineage>
        <taxon>Bacteria</taxon>
        <taxon>Bacillati</taxon>
        <taxon>Actinomycetota</taxon>
        <taxon>Actinomycetes</taxon>
        <taxon>Kitasatosporales</taxon>
        <taxon>Streptomycetaceae</taxon>
        <taxon>Streptomyces</taxon>
    </lineage>
</organism>
<comment type="caution">
    <text evidence="2">The sequence shown here is derived from an EMBL/GenBank/DDBJ whole genome shotgun (WGS) entry which is preliminary data.</text>
</comment>
<proteinExistence type="predicted"/>
<sequence length="51" mass="5450">MAVLALTGGLLLIALTDQWLAWVRWGLETAGVFAVLGLACALVIRWVSRPG</sequence>
<reference evidence="2 3" key="1">
    <citation type="submission" date="2018-11" db="EMBL/GenBank/DDBJ databases">
        <title>Whole genome sequence of Streptomyces paromomycinus NBRC 15454(T).</title>
        <authorList>
            <person name="Komaki H."/>
            <person name="Tamura T."/>
        </authorList>
    </citation>
    <scope>NUCLEOTIDE SEQUENCE [LARGE SCALE GENOMIC DNA]</scope>
    <source>
        <strain evidence="2 3">NBRC 15454</strain>
    </source>
</reference>
<keyword evidence="1" id="KW-0472">Membrane</keyword>
<feature type="transmembrane region" description="Helical" evidence="1">
    <location>
        <begin position="26"/>
        <end position="47"/>
    </location>
</feature>
<name>A0A401VXU0_STREY</name>
<evidence type="ECO:0000313" key="2">
    <source>
        <dbReference type="EMBL" id="GCD41887.1"/>
    </source>
</evidence>
<keyword evidence="3" id="KW-1185">Reference proteome</keyword>
<keyword evidence="1" id="KW-0812">Transmembrane</keyword>
<evidence type="ECO:0000256" key="1">
    <source>
        <dbReference type="SAM" id="Phobius"/>
    </source>
</evidence>
<protein>
    <submittedName>
        <fullName evidence="2">Uncharacterized protein</fullName>
    </submittedName>
</protein>
<keyword evidence="1" id="KW-1133">Transmembrane helix</keyword>
<dbReference type="Proteomes" id="UP000286746">
    <property type="component" value="Unassembled WGS sequence"/>
</dbReference>
<gene>
    <name evidence="2" type="ORF">GKJPGBOP_01544</name>
</gene>
<dbReference type="AlphaFoldDB" id="A0A401VXU0"/>
<accession>A0A401VXU0</accession>